<evidence type="ECO:0000313" key="3">
    <source>
        <dbReference type="Proteomes" id="UP001244341"/>
    </source>
</evidence>
<protein>
    <recommendedName>
        <fullName evidence="1">SBP-type domain-containing protein</fullName>
    </recommendedName>
</protein>
<dbReference type="PROSITE" id="PS51141">
    <property type="entry name" value="ZF_SBP"/>
    <property type="match status" value="1"/>
</dbReference>
<dbReference type="Gene3D" id="4.10.1100.10">
    <property type="entry name" value="Transcription factor, SBP-box domain"/>
    <property type="match status" value="1"/>
</dbReference>
<accession>A0ABY8URX9</accession>
<sequence>MCKVAGCNVDLSAVRPRKQYCYWMGLCPDCMKAPSVTLKGQESEGLGSGQLRFCFQCKKLHALSAFKGKNRWTYRGKCWPYCKAAKLPKANNANAYPAASCDNMKYK</sequence>
<gene>
    <name evidence="2" type="ORF">OEZ85_013613</name>
</gene>
<dbReference type="Pfam" id="PF03110">
    <property type="entry name" value="SBP"/>
    <property type="match status" value="1"/>
</dbReference>
<dbReference type="InterPro" id="IPR004333">
    <property type="entry name" value="SBP_dom"/>
</dbReference>
<proteinExistence type="predicted"/>
<dbReference type="SUPFAM" id="SSF103612">
    <property type="entry name" value="SBT domain"/>
    <property type="match status" value="1"/>
</dbReference>
<dbReference type="EMBL" id="CP126224">
    <property type="protein sequence ID" value="WIA23982.1"/>
    <property type="molecule type" value="Genomic_DNA"/>
</dbReference>
<reference evidence="2 3" key="1">
    <citation type="submission" date="2023-05" db="EMBL/GenBank/DDBJ databases">
        <title>A 100% complete, gapless, phased diploid assembly of the Scenedesmus obliquus UTEX 3031 genome.</title>
        <authorList>
            <person name="Biondi T.C."/>
            <person name="Hanschen E.R."/>
            <person name="Kwon T."/>
            <person name="Eng W."/>
            <person name="Kruse C.P.S."/>
            <person name="Koehler S.I."/>
            <person name="Kunde Y."/>
            <person name="Gleasner C.D."/>
            <person name="You Mak K.T."/>
            <person name="Polle J."/>
            <person name="Hovde B.T."/>
            <person name="Starkenburg S.R."/>
        </authorList>
    </citation>
    <scope>NUCLEOTIDE SEQUENCE [LARGE SCALE GENOMIC DNA]</scope>
    <source>
        <strain evidence="2 3">DOE0152z</strain>
    </source>
</reference>
<feature type="domain" description="SBP-type" evidence="1">
    <location>
        <begin position="1"/>
        <end position="87"/>
    </location>
</feature>
<dbReference type="Proteomes" id="UP001244341">
    <property type="component" value="Chromosome 17b"/>
</dbReference>
<organism evidence="2 3">
    <name type="scientific">Tetradesmus obliquus</name>
    <name type="common">Green alga</name>
    <name type="synonym">Acutodesmus obliquus</name>
    <dbReference type="NCBI Taxonomy" id="3088"/>
    <lineage>
        <taxon>Eukaryota</taxon>
        <taxon>Viridiplantae</taxon>
        <taxon>Chlorophyta</taxon>
        <taxon>core chlorophytes</taxon>
        <taxon>Chlorophyceae</taxon>
        <taxon>CS clade</taxon>
        <taxon>Sphaeropleales</taxon>
        <taxon>Scenedesmaceae</taxon>
        <taxon>Tetradesmus</taxon>
    </lineage>
</organism>
<evidence type="ECO:0000259" key="1">
    <source>
        <dbReference type="PROSITE" id="PS51141"/>
    </source>
</evidence>
<evidence type="ECO:0000313" key="2">
    <source>
        <dbReference type="EMBL" id="WIA23982.1"/>
    </source>
</evidence>
<dbReference type="InterPro" id="IPR036893">
    <property type="entry name" value="SBP_sf"/>
</dbReference>
<name>A0ABY8URX9_TETOB</name>
<keyword evidence="3" id="KW-1185">Reference proteome</keyword>